<dbReference type="Proteomes" id="UP001203423">
    <property type="component" value="Unassembled WGS sequence"/>
</dbReference>
<evidence type="ECO:0000313" key="3">
    <source>
        <dbReference type="Proteomes" id="UP001203423"/>
    </source>
</evidence>
<dbReference type="InterPro" id="IPR014710">
    <property type="entry name" value="RmlC-like_jellyroll"/>
</dbReference>
<dbReference type="Gene3D" id="2.60.120.10">
    <property type="entry name" value="Jelly Rolls"/>
    <property type="match status" value="1"/>
</dbReference>
<organism evidence="2 3">
    <name type="scientific">Shewanella surugensis</name>
    <dbReference type="NCBI Taxonomy" id="212020"/>
    <lineage>
        <taxon>Bacteria</taxon>
        <taxon>Pseudomonadati</taxon>
        <taxon>Pseudomonadota</taxon>
        <taxon>Gammaproteobacteria</taxon>
        <taxon>Alteromonadales</taxon>
        <taxon>Shewanellaceae</taxon>
        <taxon>Shewanella</taxon>
    </lineage>
</organism>
<protein>
    <submittedName>
        <fullName evidence="2">Cupin domain-containing protein</fullName>
    </submittedName>
</protein>
<evidence type="ECO:0000313" key="2">
    <source>
        <dbReference type="EMBL" id="MCL1127910.1"/>
    </source>
</evidence>
<keyword evidence="3" id="KW-1185">Reference proteome</keyword>
<name>A0ABT0LJR6_9GAMM</name>
<evidence type="ECO:0000256" key="1">
    <source>
        <dbReference type="SAM" id="SignalP"/>
    </source>
</evidence>
<comment type="caution">
    <text evidence="2">The sequence shown here is derived from an EMBL/GenBank/DDBJ whole genome shotgun (WGS) entry which is preliminary data.</text>
</comment>
<dbReference type="RefSeq" id="WP_248943336.1">
    <property type="nucleotide sequence ID" value="NZ_JAKIKS010000248.1"/>
</dbReference>
<proteinExistence type="predicted"/>
<accession>A0ABT0LJR6</accession>
<gene>
    <name evidence="2" type="ORF">L2764_26515</name>
</gene>
<dbReference type="SUPFAM" id="SSF51182">
    <property type="entry name" value="RmlC-like cupins"/>
    <property type="match status" value="1"/>
</dbReference>
<feature type="chain" id="PRO_5045916024" evidence="1">
    <location>
        <begin position="23"/>
        <end position="121"/>
    </location>
</feature>
<feature type="signal peptide" evidence="1">
    <location>
        <begin position="1"/>
        <end position="22"/>
    </location>
</feature>
<keyword evidence="1" id="KW-0732">Signal</keyword>
<sequence>MNMFTASFLLFFYLILSGNANAHSTEQSQSGHPNESKIAVDVVIKSDTSWDGTPLPAYPTGQPEITILNITVPAGATLPIHEHPYINAGILIKGQLTVFREDNGKTLHLKAGDSITELVKI</sequence>
<dbReference type="EMBL" id="JAKIKS010000248">
    <property type="protein sequence ID" value="MCL1127910.1"/>
    <property type="molecule type" value="Genomic_DNA"/>
</dbReference>
<dbReference type="CDD" id="cd02236">
    <property type="entry name" value="cupin_CV2614-like"/>
    <property type="match status" value="1"/>
</dbReference>
<dbReference type="InterPro" id="IPR011051">
    <property type="entry name" value="RmlC_Cupin_sf"/>
</dbReference>
<reference evidence="2 3" key="1">
    <citation type="submission" date="2022-01" db="EMBL/GenBank/DDBJ databases">
        <title>Whole genome-based taxonomy of the Shewanellaceae.</title>
        <authorList>
            <person name="Martin-Rodriguez A.J."/>
        </authorList>
    </citation>
    <scope>NUCLEOTIDE SEQUENCE [LARGE SCALE GENOMIC DNA]</scope>
    <source>
        <strain evidence="2 3">DSM 17177</strain>
    </source>
</reference>